<protein>
    <recommendedName>
        <fullName evidence="4">Phage holin</fullName>
    </recommendedName>
</protein>
<feature type="transmembrane region" description="Helical" evidence="1">
    <location>
        <begin position="36"/>
        <end position="55"/>
    </location>
</feature>
<organism evidence="2 3">
    <name type="scientific">Evtepia gabavorous</name>
    <dbReference type="NCBI Taxonomy" id="2211183"/>
    <lineage>
        <taxon>Bacteria</taxon>
        <taxon>Bacillati</taxon>
        <taxon>Bacillota</taxon>
        <taxon>Clostridia</taxon>
        <taxon>Eubacteriales</taxon>
        <taxon>Evtepia</taxon>
    </lineage>
</organism>
<feature type="transmembrane region" description="Helical" evidence="1">
    <location>
        <begin position="12"/>
        <end position="30"/>
    </location>
</feature>
<dbReference type="OrthoDB" id="2064933at2"/>
<dbReference type="Proteomes" id="UP000260649">
    <property type="component" value="Unassembled WGS sequence"/>
</dbReference>
<evidence type="ECO:0000313" key="3">
    <source>
        <dbReference type="Proteomes" id="UP000260649"/>
    </source>
</evidence>
<evidence type="ECO:0000256" key="1">
    <source>
        <dbReference type="SAM" id="Phobius"/>
    </source>
</evidence>
<keyword evidence="1" id="KW-0812">Transmembrane</keyword>
<keyword evidence="1" id="KW-1133">Transmembrane helix</keyword>
<accession>A0A3E2B592</accession>
<evidence type="ECO:0008006" key="4">
    <source>
        <dbReference type="Google" id="ProtNLM"/>
    </source>
</evidence>
<keyword evidence="3" id="KW-1185">Reference proteome</keyword>
<evidence type="ECO:0000313" key="2">
    <source>
        <dbReference type="EMBL" id="RFT07200.1"/>
    </source>
</evidence>
<dbReference type="EMBL" id="QQRQ01000004">
    <property type="protein sequence ID" value="RFT07200.1"/>
    <property type="molecule type" value="Genomic_DNA"/>
</dbReference>
<gene>
    <name evidence="2" type="ORF">DV520_04235</name>
</gene>
<comment type="caution">
    <text evidence="2">The sequence shown here is derived from an EMBL/GenBank/DDBJ whole genome shotgun (WGS) entry which is preliminary data.</text>
</comment>
<dbReference type="AlphaFoldDB" id="A0A3E2B592"/>
<proteinExistence type="predicted"/>
<name>A0A3E2B592_9FIRM</name>
<keyword evidence="1" id="KW-0472">Membrane</keyword>
<sequence length="75" mass="8686">MRSIWLRRLNNLLCVKSIVTIVLTVVFARLSLAERISNQDFLTVFSVIVAFYFGIQNEKQEELPEKEAEKLSAQK</sequence>
<reference evidence="2 3" key="1">
    <citation type="submission" date="2018-07" db="EMBL/GenBank/DDBJ databases">
        <title>GABA Modulating Bacteria of the Human Gut Microbiota.</title>
        <authorList>
            <person name="Strandwitz P."/>
            <person name="Kim K.H."/>
            <person name="Terekhova D."/>
            <person name="Liu J.K."/>
            <person name="Sharma A."/>
            <person name="Levering J."/>
            <person name="Mcdonald D."/>
            <person name="Dietrich D."/>
            <person name="Ramadhar T.R."/>
            <person name="Lekbua A."/>
            <person name="Mroue N."/>
            <person name="Liston C."/>
            <person name="Stewart E.J."/>
            <person name="Dubin M.J."/>
            <person name="Zengler K."/>
            <person name="Knight R."/>
            <person name="Gilbert J.A."/>
            <person name="Clardy J."/>
            <person name="Lewis K."/>
        </authorList>
    </citation>
    <scope>NUCLEOTIDE SEQUENCE [LARGE SCALE GENOMIC DNA]</scope>
    <source>
        <strain evidence="2 3">KLE1738</strain>
    </source>
</reference>